<organism evidence="6 7">
    <name type="scientific">Roseibium hamelinense</name>
    <dbReference type="NCBI Taxonomy" id="150831"/>
    <lineage>
        <taxon>Bacteria</taxon>
        <taxon>Pseudomonadati</taxon>
        <taxon>Pseudomonadota</taxon>
        <taxon>Alphaproteobacteria</taxon>
        <taxon>Hyphomicrobiales</taxon>
        <taxon>Stappiaceae</taxon>
        <taxon>Roseibium</taxon>
    </lineage>
</organism>
<dbReference type="InterPro" id="IPR000847">
    <property type="entry name" value="LysR_HTH_N"/>
</dbReference>
<evidence type="ECO:0000256" key="3">
    <source>
        <dbReference type="ARBA" id="ARBA00023125"/>
    </source>
</evidence>
<accession>A0A562TIG0</accession>
<dbReference type="GO" id="GO:0000976">
    <property type="term" value="F:transcription cis-regulatory region binding"/>
    <property type="evidence" value="ECO:0007669"/>
    <property type="project" value="TreeGrafter"/>
</dbReference>
<feature type="domain" description="HTH lysR-type" evidence="5">
    <location>
        <begin position="4"/>
        <end position="61"/>
    </location>
</feature>
<comment type="similarity">
    <text evidence="1">Belongs to the LysR transcriptional regulatory family.</text>
</comment>
<dbReference type="PANTHER" id="PTHR30126">
    <property type="entry name" value="HTH-TYPE TRANSCRIPTIONAL REGULATOR"/>
    <property type="match status" value="1"/>
</dbReference>
<dbReference type="SUPFAM" id="SSF53850">
    <property type="entry name" value="Periplasmic binding protein-like II"/>
    <property type="match status" value="1"/>
</dbReference>
<reference evidence="6 7" key="1">
    <citation type="submission" date="2019-07" db="EMBL/GenBank/DDBJ databases">
        <title>Genomic Encyclopedia of Archaeal and Bacterial Type Strains, Phase II (KMG-II): from individual species to whole genera.</title>
        <authorList>
            <person name="Goeker M."/>
        </authorList>
    </citation>
    <scope>NUCLEOTIDE SEQUENCE [LARGE SCALE GENOMIC DNA]</scope>
    <source>
        <strain evidence="6 7">ATCC BAA-252</strain>
    </source>
</reference>
<keyword evidence="3 6" id="KW-0238">DNA-binding</keyword>
<dbReference type="InterPro" id="IPR036388">
    <property type="entry name" value="WH-like_DNA-bd_sf"/>
</dbReference>
<dbReference type="PRINTS" id="PR00039">
    <property type="entry name" value="HTHLYSR"/>
</dbReference>
<dbReference type="CDD" id="cd05466">
    <property type="entry name" value="PBP2_LTTR_substrate"/>
    <property type="match status" value="1"/>
</dbReference>
<name>A0A562TIG0_9HYPH</name>
<dbReference type="Proteomes" id="UP000320593">
    <property type="component" value="Unassembled WGS sequence"/>
</dbReference>
<dbReference type="Pfam" id="PF03466">
    <property type="entry name" value="LysR_substrate"/>
    <property type="match status" value="1"/>
</dbReference>
<gene>
    <name evidence="6" type="ORF">JM93_00510</name>
</gene>
<evidence type="ECO:0000256" key="1">
    <source>
        <dbReference type="ARBA" id="ARBA00009437"/>
    </source>
</evidence>
<evidence type="ECO:0000313" key="6">
    <source>
        <dbReference type="EMBL" id="TWI92958.1"/>
    </source>
</evidence>
<dbReference type="Pfam" id="PF00126">
    <property type="entry name" value="HTH_1"/>
    <property type="match status" value="1"/>
</dbReference>
<dbReference type="PROSITE" id="PS50931">
    <property type="entry name" value="HTH_LYSR"/>
    <property type="match status" value="1"/>
</dbReference>
<keyword evidence="2" id="KW-0805">Transcription regulation</keyword>
<dbReference type="PANTHER" id="PTHR30126:SF99">
    <property type="entry name" value="TRANSCRIPTIONAL REGULATOR LYSR FAMILY"/>
    <property type="match status" value="1"/>
</dbReference>
<dbReference type="InterPro" id="IPR036390">
    <property type="entry name" value="WH_DNA-bd_sf"/>
</dbReference>
<dbReference type="InterPro" id="IPR005119">
    <property type="entry name" value="LysR_subst-bd"/>
</dbReference>
<dbReference type="Gene3D" id="3.40.190.10">
    <property type="entry name" value="Periplasmic binding protein-like II"/>
    <property type="match status" value="2"/>
</dbReference>
<dbReference type="Gene3D" id="1.10.10.10">
    <property type="entry name" value="Winged helix-like DNA-binding domain superfamily/Winged helix DNA-binding domain"/>
    <property type="match status" value="1"/>
</dbReference>
<dbReference type="EMBL" id="VLLF01000001">
    <property type="protein sequence ID" value="TWI92958.1"/>
    <property type="molecule type" value="Genomic_DNA"/>
</dbReference>
<proteinExistence type="inferred from homology"/>
<evidence type="ECO:0000259" key="5">
    <source>
        <dbReference type="PROSITE" id="PS50931"/>
    </source>
</evidence>
<evidence type="ECO:0000313" key="7">
    <source>
        <dbReference type="Proteomes" id="UP000320593"/>
    </source>
</evidence>
<dbReference type="GO" id="GO:0003700">
    <property type="term" value="F:DNA-binding transcription factor activity"/>
    <property type="evidence" value="ECO:0007669"/>
    <property type="project" value="InterPro"/>
</dbReference>
<keyword evidence="4" id="KW-0804">Transcription</keyword>
<keyword evidence="7" id="KW-1185">Reference proteome</keyword>
<evidence type="ECO:0000256" key="4">
    <source>
        <dbReference type="ARBA" id="ARBA00023163"/>
    </source>
</evidence>
<dbReference type="SUPFAM" id="SSF46785">
    <property type="entry name" value="Winged helix' DNA-binding domain"/>
    <property type="match status" value="1"/>
</dbReference>
<protein>
    <submittedName>
        <fullName evidence="6">DNA-binding transcriptional LysR family regulator</fullName>
    </submittedName>
</protein>
<comment type="caution">
    <text evidence="6">The sequence shown here is derived from an EMBL/GenBank/DDBJ whole genome shotgun (WGS) entry which is preliminary data.</text>
</comment>
<evidence type="ECO:0000256" key="2">
    <source>
        <dbReference type="ARBA" id="ARBA00023015"/>
    </source>
</evidence>
<sequence>MIMLDSRWLTTFLVLCETGHFTNTANRLHMTQPGVSQHLRKLEAEVGKPLIFQHGKSFSLTPAGEAVRALGQAWQHEETRLRETLMFDRADSGRVAVASSGSFATLLYPALIEEMAEAPALEISYEAAPQHRVLDGVVDGRFDLGIVGYDPDHPRLDCHYLGREELCLVLPQNGRCRGFSLQDLDACGLIAHPDVFAYADVLFSANFPSAFRGSDRLKVRSTINQISQILEPVASGIGYTILPRSGVLPYPQQDRLFIADLNERIYLDLWLLSRRGRLSVARIQRIANMIQGVAGKLAA</sequence>
<dbReference type="AlphaFoldDB" id="A0A562TIG0"/>